<comment type="caution">
    <text evidence="4">The sequence shown here is derived from an EMBL/GenBank/DDBJ whole genome shotgun (WGS) entry which is preliminary data.</text>
</comment>
<dbReference type="CDD" id="cd00093">
    <property type="entry name" value="HTH_XRE"/>
    <property type="match status" value="1"/>
</dbReference>
<evidence type="ECO:0000256" key="1">
    <source>
        <dbReference type="ARBA" id="ARBA00023125"/>
    </source>
</evidence>
<accession>A0A495X9I8</accession>
<dbReference type="GO" id="GO:0003700">
    <property type="term" value="F:DNA-binding transcription factor activity"/>
    <property type="evidence" value="ECO:0007669"/>
    <property type="project" value="TreeGrafter"/>
</dbReference>
<dbReference type="PROSITE" id="PS50943">
    <property type="entry name" value="HTH_CROC1"/>
    <property type="match status" value="1"/>
</dbReference>
<sequence>MADILPFNRERARTPDRDRERRDPQRRDVERRAAGHRDSAHRGPEPLWRDLLGRSLRAVREEQGGRLVDVAERAGISPQYLSEIERGRKEPSSEMIAAVTGALGVELADLLIGIAGDVRRGTGRRPAGPVLLAA</sequence>
<dbReference type="RefSeq" id="WP_121219028.1">
    <property type="nucleotide sequence ID" value="NZ_JBIUBA010000015.1"/>
</dbReference>
<dbReference type="SUPFAM" id="SSF47413">
    <property type="entry name" value="lambda repressor-like DNA-binding domains"/>
    <property type="match status" value="1"/>
</dbReference>
<dbReference type="Pfam" id="PF01381">
    <property type="entry name" value="HTH_3"/>
    <property type="match status" value="1"/>
</dbReference>
<dbReference type="PANTHER" id="PTHR46797:SF1">
    <property type="entry name" value="METHYLPHOSPHONATE SYNTHASE"/>
    <property type="match status" value="1"/>
</dbReference>
<evidence type="ECO:0000259" key="3">
    <source>
        <dbReference type="PROSITE" id="PS50943"/>
    </source>
</evidence>
<dbReference type="InterPro" id="IPR010982">
    <property type="entry name" value="Lambda_DNA-bd_dom_sf"/>
</dbReference>
<feature type="compositionally biased region" description="Basic and acidic residues" evidence="2">
    <location>
        <begin position="8"/>
        <end position="46"/>
    </location>
</feature>
<feature type="domain" description="HTH cro/C1-type" evidence="3">
    <location>
        <begin position="56"/>
        <end position="110"/>
    </location>
</feature>
<dbReference type="GO" id="GO:0003677">
    <property type="term" value="F:DNA binding"/>
    <property type="evidence" value="ECO:0007669"/>
    <property type="project" value="UniProtKB-KW"/>
</dbReference>
<reference evidence="4 5" key="1">
    <citation type="submission" date="2018-10" db="EMBL/GenBank/DDBJ databases">
        <title>Sequencing the genomes of 1000 actinobacteria strains.</title>
        <authorList>
            <person name="Klenk H.-P."/>
        </authorList>
    </citation>
    <scope>NUCLEOTIDE SEQUENCE [LARGE SCALE GENOMIC DNA]</scope>
    <source>
        <strain evidence="4 5">DSM 43911</strain>
    </source>
</reference>
<gene>
    <name evidence="4" type="ORF">DFJ66_1379</name>
</gene>
<keyword evidence="1" id="KW-0238">DNA-binding</keyword>
<dbReference type="Proteomes" id="UP000272729">
    <property type="component" value="Unassembled WGS sequence"/>
</dbReference>
<organism evidence="4 5">
    <name type="scientific">Saccharothrix variisporea</name>
    <dbReference type="NCBI Taxonomy" id="543527"/>
    <lineage>
        <taxon>Bacteria</taxon>
        <taxon>Bacillati</taxon>
        <taxon>Actinomycetota</taxon>
        <taxon>Actinomycetes</taxon>
        <taxon>Pseudonocardiales</taxon>
        <taxon>Pseudonocardiaceae</taxon>
        <taxon>Saccharothrix</taxon>
    </lineage>
</organism>
<dbReference type="SMART" id="SM00530">
    <property type="entry name" value="HTH_XRE"/>
    <property type="match status" value="1"/>
</dbReference>
<evidence type="ECO:0000313" key="5">
    <source>
        <dbReference type="Proteomes" id="UP000272729"/>
    </source>
</evidence>
<keyword evidence="5" id="KW-1185">Reference proteome</keyword>
<protein>
    <submittedName>
        <fullName evidence="4">Helix-turn-helix protein</fullName>
    </submittedName>
</protein>
<dbReference type="AlphaFoldDB" id="A0A495X9I8"/>
<dbReference type="GO" id="GO:0005829">
    <property type="term" value="C:cytosol"/>
    <property type="evidence" value="ECO:0007669"/>
    <property type="project" value="TreeGrafter"/>
</dbReference>
<dbReference type="OrthoDB" id="3188736at2"/>
<evidence type="ECO:0000256" key="2">
    <source>
        <dbReference type="SAM" id="MobiDB-lite"/>
    </source>
</evidence>
<dbReference type="EMBL" id="RBXR01000001">
    <property type="protein sequence ID" value="RKT68198.1"/>
    <property type="molecule type" value="Genomic_DNA"/>
</dbReference>
<feature type="region of interest" description="Disordered" evidence="2">
    <location>
        <begin position="1"/>
        <end position="46"/>
    </location>
</feature>
<dbReference type="InterPro" id="IPR050807">
    <property type="entry name" value="TransReg_Diox_bact_type"/>
</dbReference>
<proteinExistence type="predicted"/>
<evidence type="ECO:0000313" key="4">
    <source>
        <dbReference type="EMBL" id="RKT68198.1"/>
    </source>
</evidence>
<dbReference type="InterPro" id="IPR001387">
    <property type="entry name" value="Cro/C1-type_HTH"/>
</dbReference>
<dbReference type="PANTHER" id="PTHR46797">
    <property type="entry name" value="HTH-TYPE TRANSCRIPTIONAL REGULATOR"/>
    <property type="match status" value="1"/>
</dbReference>
<dbReference type="Gene3D" id="1.10.260.40">
    <property type="entry name" value="lambda repressor-like DNA-binding domains"/>
    <property type="match status" value="1"/>
</dbReference>
<name>A0A495X9I8_9PSEU</name>